<feature type="non-terminal residue" evidence="2">
    <location>
        <position position="1"/>
    </location>
</feature>
<accession>A0A1B7P4V7</accession>
<protein>
    <submittedName>
        <fullName evidence="2">Uncharacterized protein</fullName>
    </submittedName>
</protein>
<comment type="caution">
    <text evidence="2">The sequence shown here is derived from an EMBL/GenBank/DDBJ whole genome shotgun (WGS) entry which is preliminary data.</text>
</comment>
<keyword evidence="3" id="KW-1185">Reference proteome</keyword>
<sequence length="903" mass="98384">INSSNTTHIDDPCGTCDNENEDGSRTRPAVKIKQAPHTDHDGPLAPLRPQQFITSAGSIREAQTTLPGMQSWANIPGWHHLPAAHAGVPEDGENRDADISRDEEVLRLSSASGRCQLQFTSPKNVTGTHGSAAVIPCSQGDATQSLWPVSPYTTSIANHDSGNPYPALSDGIPRGTYDRRPRHKTRPDRYELKDTDPSMMTSSARTRAQKRLTLMRRQADGVVDHFPKDSNSPSFPSASSAPPEKQEVRKGAKRKKNILEDSFKAPNVTQDRLSLPANGGPGFLNRARTGKNAVPDLSFSGMAFLSNDVRRPGDPEPAKHGCMKRVRRNNDTDAGISRYFSKLSAGPSTPNCYSTEKDVPQPLLRQPDNLPLCPAVGALSAGTTLLASELAAPSFTPNATASSFCENSANPSDSTFNPLRRQANGSIHCVPQVRPRMLGATRAMLMAAKTARNISMLDQCRKTVQHAARMVSHEDRGRIDLEVERDYPIPKLASGILFQKTNRAIEEMIRGENQFLAGVCAVFEPEFKDLGDSSEAADVLNEGAASVNETTNTDPDSHLNGPSTTRTTAETRSSRTEINGCLKAAENTASNVDPCQQPAARKVAHATSSQPSPLECNDRSEMVHTSVSHPTPKNRHIAQSRSGDNGTLGCEQLSAPILDSYNQPTTKALDNPIQHQLGPNMGHGIRVTNELVSNELSNTHPFNCQISDGNTAGYEENTENMRPSRLWCTPKPVQPGQLEIEPSASYILHNSENIKETDYLSNGVQSSYPIGSERISSRRSSQQPYAPRPLYPNIPNIPANPLTNNAKSYLRNTTWDAEQMGNSSHLSANYSPYVNGVIGYARDIQKDLLNTTFSLAHHLLLTQASSILTCPTLRQVPKLHALYQTQQDLPSQFPQTLLGTIIK</sequence>
<feature type="region of interest" description="Disordered" evidence="1">
    <location>
        <begin position="223"/>
        <end position="263"/>
    </location>
</feature>
<reference evidence="2 3" key="1">
    <citation type="submission" date="2015-07" db="EMBL/GenBank/DDBJ databases">
        <title>Emmonsia species relationships and genome sequence.</title>
        <authorList>
            <person name="Cuomo C.A."/>
            <person name="Schwartz I.S."/>
            <person name="Kenyon C."/>
            <person name="de Hoog G.S."/>
            <person name="Govender N.P."/>
            <person name="Botha A."/>
            <person name="Moreno L."/>
            <person name="de Vries M."/>
            <person name="Munoz J.F."/>
            <person name="Stielow J.B."/>
        </authorList>
    </citation>
    <scope>NUCLEOTIDE SEQUENCE [LARGE SCALE GENOMIC DNA]</scope>
    <source>
        <strain evidence="2 3">CBS 136260</strain>
    </source>
</reference>
<feature type="region of interest" description="Disordered" evidence="1">
    <location>
        <begin position="1"/>
        <end position="45"/>
    </location>
</feature>
<dbReference type="STRING" id="1658172.A0A1B7P4V7"/>
<dbReference type="OrthoDB" id="2537141at2759"/>
<dbReference type="Proteomes" id="UP000091918">
    <property type="component" value="Unassembled WGS sequence"/>
</dbReference>
<evidence type="ECO:0000256" key="1">
    <source>
        <dbReference type="SAM" id="MobiDB-lite"/>
    </source>
</evidence>
<evidence type="ECO:0000313" key="3">
    <source>
        <dbReference type="Proteomes" id="UP000091918"/>
    </source>
</evidence>
<name>A0A1B7P4V7_9EURO</name>
<feature type="compositionally biased region" description="Low complexity" evidence="1">
    <location>
        <begin position="772"/>
        <end position="781"/>
    </location>
</feature>
<feature type="compositionally biased region" description="Basic and acidic residues" evidence="1">
    <location>
        <begin position="187"/>
        <end position="196"/>
    </location>
</feature>
<dbReference type="AlphaFoldDB" id="A0A1B7P4V7"/>
<proteinExistence type="predicted"/>
<organism evidence="2 3">
    <name type="scientific">Emergomyces africanus</name>
    <dbReference type="NCBI Taxonomy" id="1955775"/>
    <lineage>
        <taxon>Eukaryota</taxon>
        <taxon>Fungi</taxon>
        <taxon>Dikarya</taxon>
        <taxon>Ascomycota</taxon>
        <taxon>Pezizomycotina</taxon>
        <taxon>Eurotiomycetes</taxon>
        <taxon>Eurotiomycetidae</taxon>
        <taxon>Onygenales</taxon>
        <taxon>Ajellomycetaceae</taxon>
        <taxon>Emergomyces</taxon>
    </lineage>
</organism>
<feature type="region of interest" description="Disordered" evidence="1">
    <location>
        <begin position="589"/>
        <end position="646"/>
    </location>
</feature>
<feature type="region of interest" description="Disordered" evidence="1">
    <location>
        <begin position="770"/>
        <end position="798"/>
    </location>
</feature>
<feature type="region of interest" description="Disordered" evidence="1">
    <location>
        <begin position="547"/>
        <end position="575"/>
    </location>
</feature>
<evidence type="ECO:0000313" key="2">
    <source>
        <dbReference type="EMBL" id="OAX84072.1"/>
    </source>
</evidence>
<feature type="compositionally biased region" description="Low complexity" evidence="1">
    <location>
        <begin position="230"/>
        <end position="243"/>
    </location>
</feature>
<gene>
    <name evidence="2" type="ORF">ACJ72_01551</name>
</gene>
<feature type="region of interest" description="Disordered" evidence="1">
    <location>
        <begin position="158"/>
        <end position="206"/>
    </location>
</feature>
<dbReference type="EMBL" id="LGUA01000107">
    <property type="protein sequence ID" value="OAX84072.1"/>
    <property type="molecule type" value="Genomic_DNA"/>
</dbReference>